<reference evidence="5" key="1">
    <citation type="submission" date="2022-10" db="EMBL/GenBank/DDBJ databases">
        <title>The WGS of Solirubrobacter sp. CPCC 204708.</title>
        <authorList>
            <person name="Jiang Z."/>
        </authorList>
    </citation>
    <scope>NUCLEOTIDE SEQUENCE</scope>
    <source>
        <strain evidence="5">CPCC 204708</strain>
    </source>
</reference>
<proteinExistence type="predicted"/>
<name>A0ABT4RRU3_9ACTN</name>
<evidence type="ECO:0000313" key="5">
    <source>
        <dbReference type="EMBL" id="MDA0141269.1"/>
    </source>
</evidence>
<dbReference type="SUPFAM" id="SSF103088">
    <property type="entry name" value="OmpA-like"/>
    <property type="match status" value="1"/>
</dbReference>
<evidence type="ECO:0000259" key="4">
    <source>
        <dbReference type="PROSITE" id="PS51123"/>
    </source>
</evidence>
<keyword evidence="3" id="KW-0732">Signal</keyword>
<evidence type="ECO:0000313" key="6">
    <source>
        <dbReference type="Proteomes" id="UP001147700"/>
    </source>
</evidence>
<dbReference type="Proteomes" id="UP001147700">
    <property type="component" value="Unassembled WGS sequence"/>
</dbReference>
<feature type="chain" id="PRO_5046232791" evidence="3">
    <location>
        <begin position="26"/>
        <end position="656"/>
    </location>
</feature>
<dbReference type="InterPro" id="IPR006665">
    <property type="entry name" value="OmpA-like"/>
</dbReference>
<keyword evidence="1" id="KW-0472">Membrane</keyword>
<dbReference type="InterPro" id="IPR050330">
    <property type="entry name" value="Bact_OuterMem_StrucFunc"/>
</dbReference>
<dbReference type="RefSeq" id="WP_202955157.1">
    <property type="nucleotide sequence ID" value="NZ_JAPCID010000053.1"/>
</dbReference>
<evidence type="ECO:0000256" key="1">
    <source>
        <dbReference type="PROSITE-ProRule" id="PRU00473"/>
    </source>
</evidence>
<dbReference type="EMBL" id="JAPCID010000053">
    <property type="protein sequence ID" value="MDA0141269.1"/>
    <property type="molecule type" value="Genomic_DNA"/>
</dbReference>
<dbReference type="PANTHER" id="PTHR30329">
    <property type="entry name" value="STATOR ELEMENT OF FLAGELLAR MOTOR COMPLEX"/>
    <property type="match status" value="1"/>
</dbReference>
<sequence length="656" mass="65957">MAPTRLAAIALATGASLVGASSAHAAVANSHTNGIYTVQVNSNGQFGAVTGANHPDGAGKYLTYGGYGARNLVHSYTTDADYVLAAQASSPYAVTVSAIPNGVRQSFAVTGADSLGVEQDAVVTGTTAADSSVTFTLRLTNTGGSPLKLGARTTIDFLLNTDDGPVFTPAGGSAVGTGGARFLDPTFPTFTLEDNDQGAPTLRASWTANLPGGISPDMLDVADYGSAPATPFIPVLAGATLDSDNEVRWTWGRDLAHALTLDPGEVRELAIKSTLASAAAPVNTVAPSVAGTAEVGHTLTGTPGTWTAPPLTSYGYAWLRCDGAGANCSPIAGANALTYTATAGDLGSTLRLRETAAGVDADSAATAVVSAAPTPTPTPTPPAPTPTPEPPAPTPTPTPEPPAPTPTATPEPPAPVVTPTPVAPPKFTVSVGDAGDTAKTATVAASAGGVDVGCKVTGTVLKSCKVDLYAEARRGVATAASVVLIGTGTAAPDKATGALEVRVELNATGRALLRRSPRGLAIQVKITGRPSTGAAFEATRSARLVPGDTSSVAARFAIDSAKLTAATKRSLATLAQQAKGAKRVTCVGHTEPSLSGARYDRKLGIERAKVVCAFLKTRGVKATFKTASKGATAPAASNATPMGRALNRRVVVQLVR</sequence>
<dbReference type="PANTHER" id="PTHR30329:SF21">
    <property type="entry name" value="LIPOPROTEIN YIAD-RELATED"/>
    <property type="match status" value="1"/>
</dbReference>
<dbReference type="InterPro" id="IPR036737">
    <property type="entry name" value="OmpA-like_sf"/>
</dbReference>
<dbReference type="CDD" id="cd07185">
    <property type="entry name" value="OmpA_C-like"/>
    <property type="match status" value="1"/>
</dbReference>
<protein>
    <submittedName>
        <fullName evidence="5">OmpA family protein</fullName>
    </submittedName>
</protein>
<evidence type="ECO:0000256" key="3">
    <source>
        <dbReference type="SAM" id="SignalP"/>
    </source>
</evidence>
<dbReference type="Gene3D" id="2.60.40.2700">
    <property type="match status" value="1"/>
</dbReference>
<keyword evidence="6" id="KW-1185">Reference proteome</keyword>
<gene>
    <name evidence="5" type="ORF">OJ962_27475</name>
</gene>
<dbReference type="Gene3D" id="3.30.1330.60">
    <property type="entry name" value="OmpA-like domain"/>
    <property type="match status" value="1"/>
</dbReference>
<dbReference type="PROSITE" id="PS51123">
    <property type="entry name" value="OMPA_2"/>
    <property type="match status" value="1"/>
</dbReference>
<dbReference type="Pfam" id="PF00691">
    <property type="entry name" value="OmpA"/>
    <property type="match status" value="1"/>
</dbReference>
<feature type="region of interest" description="Disordered" evidence="2">
    <location>
        <begin position="370"/>
        <end position="421"/>
    </location>
</feature>
<feature type="signal peptide" evidence="3">
    <location>
        <begin position="1"/>
        <end position="25"/>
    </location>
</feature>
<feature type="domain" description="OmpA-like" evidence="4">
    <location>
        <begin position="541"/>
        <end position="656"/>
    </location>
</feature>
<evidence type="ECO:0000256" key="2">
    <source>
        <dbReference type="SAM" id="MobiDB-lite"/>
    </source>
</evidence>
<organism evidence="5 6">
    <name type="scientific">Solirubrobacter deserti</name>
    <dbReference type="NCBI Taxonomy" id="2282478"/>
    <lineage>
        <taxon>Bacteria</taxon>
        <taxon>Bacillati</taxon>
        <taxon>Actinomycetota</taxon>
        <taxon>Thermoleophilia</taxon>
        <taxon>Solirubrobacterales</taxon>
        <taxon>Solirubrobacteraceae</taxon>
        <taxon>Solirubrobacter</taxon>
    </lineage>
</organism>
<accession>A0ABT4RRU3</accession>
<comment type="caution">
    <text evidence="5">The sequence shown here is derived from an EMBL/GenBank/DDBJ whole genome shotgun (WGS) entry which is preliminary data.</text>
</comment>
<dbReference type="PRINTS" id="PR01217">
    <property type="entry name" value="PRICHEXTENSN"/>
</dbReference>
<feature type="compositionally biased region" description="Pro residues" evidence="2">
    <location>
        <begin position="374"/>
        <end position="421"/>
    </location>
</feature>